<dbReference type="EMBL" id="LNXT01000015">
    <property type="protein sequence ID" value="KTC72391.1"/>
    <property type="molecule type" value="Genomic_DNA"/>
</dbReference>
<evidence type="ECO:0008006" key="5">
    <source>
        <dbReference type="Google" id="ProtNLM"/>
    </source>
</evidence>
<dbReference type="RefSeq" id="WP_058523252.1">
    <property type="nucleotide sequence ID" value="NZ_CAAAHV010000002.1"/>
</dbReference>
<dbReference type="EMBL" id="UGNW01000001">
    <property type="protein sequence ID" value="STX30523.1"/>
    <property type="molecule type" value="Genomic_DNA"/>
</dbReference>
<keyword evidence="3" id="KW-1185">Reference proteome</keyword>
<proteinExistence type="predicted"/>
<evidence type="ECO:0000313" key="3">
    <source>
        <dbReference type="Proteomes" id="UP000054735"/>
    </source>
</evidence>
<dbReference type="Pfam" id="PF13835">
    <property type="entry name" value="DUF4194"/>
    <property type="match status" value="1"/>
</dbReference>
<evidence type="ECO:0000313" key="4">
    <source>
        <dbReference type="Proteomes" id="UP000255066"/>
    </source>
</evidence>
<dbReference type="STRING" id="28083.Lbir_1166"/>
<dbReference type="Proteomes" id="UP000054735">
    <property type="component" value="Unassembled WGS sequence"/>
</dbReference>
<reference evidence="1 3" key="1">
    <citation type="submission" date="2015-11" db="EMBL/GenBank/DDBJ databases">
        <title>Genomic analysis of 38 Legionella species identifies large and diverse effector repertoires.</title>
        <authorList>
            <person name="Burstein D."/>
            <person name="Amaro F."/>
            <person name="Zusman T."/>
            <person name="Lifshitz Z."/>
            <person name="Cohen O."/>
            <person name="Gilbert J.A."/>
            <person name="Pupko T."/>
            <person name="Shuman H.A."/>
            <person name="Segal G."/>
        </authorList>
    </citation>
    <scope>NUCLEOTIDE SEQUENCE [LARGE SCALE GENOMIC DNA]</scope>
    <source>
        <strain evidence="1 3">CDC#1407-AL-14</strain>
    </source>
</reference>
<gene>
    <name evidence="1" type="ORF">Lbir_1166</name>
    <name evidence="2" type="ORF">NCTC12437_00280</name>
</gene>
<reference evidence="2 4" key="2">
    <citation type="submission" date="2018-06" db="EMBL/GenBank/DDBJ databases">
        <authorList>
            <consortium name="Pathogen Informatics"/>
            <person name="Doyle S."/>
        </authorList>
    </citation>
    <scope>NUCLEOTIDE SEQUENCE [LARGE SCALE GENOMIC DNA]</scope>
    <source>
        <strain evidence="2 4">NCTC12437</strain>
    </source>
</reference>
<dbReference type="InterPro" id="IPR025449">
    <property type="entry name" value="JetB"/>
</dbReference>
<dbReference type="OrthoDB" id="5295172at2"/>
<evidence type="ECO:0000313" key="1">
    <source>
        <dbReference type="EMBL" id="KTC72391.1"/>
    </source>
</evidence>
<name>A0A378I684_9GAMM</name>
<sequence>MNQESNTLSLVLIKLFKGVLYLEEEPSLWQHLLKLQAKVRDYVRIIGLDLILQEDEGVAWLKPKIAEDGEEPLPSLVPKRQLSYPVSLLLALFRRKLVEHDASSGDSRLILNKEDIVEQLRLFLPPGSNEARIMDQIDTYINKIVELGFVRRLHNDSSKIEVKRIIKAFVDAQWLHDFEQKLQAYALHAGAAQGE</sequence>
<organism evidence="2 4">
    <name type="scientific">Legionella birminghamensis</name>
    <dbReference type="NCBI Taxonomy" id="28083"/>
    <lineage>
        <taxon>Bacteria</taxon>
        <taxon>Pseudomonadati</taxon>
        <taxon>Pseudomonadota</taxon>
        <taxon>Gammaproteobacteria</taxon>
        <taxon>Legionellales</taxon>
        <taxon>Legionellaceae</taxon>
        <taxon>Legionella</taxon>
    </lineage>
</organism>
<accession>A0A378I684</accession>
<evidence type="ECO:0000313" key="2">
    <source>
        <dbReference type="EMBL" id="STX30523.1"/>
    </source>
</evidence>
<dbReference type="Proteomes" id="UP000255066">
    <property type="component" value="Unassembled WGS sequence"/>
</dbReference>
<dbReference type="AlphaFoldDB" id="A0A378I684"/>
<protein>
    <recommendedName>
        <fullName evidence="5">DUF4194 domain-containing protein</fullName>
    </recommendedName>
</protein>